<dbReference type="EMBL" id="LAVV01007706">
    <property type="protein sequence ID" value="KNZ55040.1"/>
    <property type="molecule type" value="Genomic_DNA"/>
</dbReference>
<organism evidence="1 2">
    <name type="scientific">Puccinia sorghi</name>
    <dbReference type="NCBI Taxonomy" id="27349"/>
    <lineage>
        <taxon>Eukaryota</taxon>
        <taxon>Fungi</taxon>
        <taxon>Dikarya</taxon>
        <taxon>Basidiomycota</taxon>
        <taxon>Pucciniomycotina</taxon>
        <taxon>Pucciniomycetes</taxon>
        <taxon>Pucciniales</taxon>
        <taxon>Pucciniaceae</taxon>
        <taxon>Puccinia</taxon>
    </lineage>
</organism>
<dbReference type="STRING" id="27349.A0A0L6V4G9"/>
<accession>A0A0L6V4G9</accession>
<comment type="caution">
    <text evidence="1">The sequence shown here is derived from an EMBL/GenBank/DDBJ whole genome shotgun (WGS) entry which is preliminary data.</text>
</comment>
<name>A0A0L6V4G9_9BASI</name>
<keyword evidence="2" id="KW-1185">Reference proteome</keyword>
<dbReference type="AlphaFoldDB" id="A0A0L6V4G9"/>
<feature type="non-terminal residue" evidence="1">
    <location>
        <position position="1"/>
    </location>
</feature>
<evidence type="ECO:0000313" key="2">
    <source>
        <dbReference type="Proteomes" id="UP000037035"/>
    </source>
</evidence>
<dbReference type="Proteomes" id="UP000037035">
    <property type="component" value="Unassembled WGS sequence"/>
</dbReference>
<sequence>GIFSSWRAEGSKHILTFVQKPGQSSACTKLCNNLDYVGNMPTNCAPMILGGELSWTESQIICVVMKSFLSSCGDLSNLYSPLKDSSNKQIITTLIYCVTQRKKVQVLDCVAKDRREPEGGPVAHSPFSWSYHSQNGKKEKEDVVKTCINEKNKEAQFKSVCLKIAFSIDNQYVLPHFRNSATYF</sequence>
<dbReference type="VEuPathDB" id="FungiDB:VP01_2784g3"/>
<reference evidence="1 2" key="1">
    <citation type="submission" date="2015-08" db="EMBL/GenBank/DDBJ databases">
        <title>Next Generation Sequencing and Analysis of the Genome of Puccinia sorghi L Schw, the Causal Agent of Maize Common Rust.</title>
        <authorList>
            <person name="Rochi L."/>
            <person name="Burguener G."/>
            <person name="Darino M."/>
            <person name="Turjanski A."/>
            <person name="Kreff E."/>
            <person name="Dieguez M.J."/>
            <person name="Sacco F."/>
        </authorList>
    </citation>
    <scope>NUCLEOTIDE SEQUENCE [LARGE SCALE GENOMIC DNA]</scope>
    <source>
        <strain evidence="1 2">RO10H11247</strain>
    </source>
</reference>
<gene>
    <name evidence="1" type="ORF">VP01_2784g3</name>
</gene>
<protein>
    <submittedName>
        <fullName evidence="1">Uncharacterized protein</fullName>
    </submittedName>
</protein>
<proteinExistence type="predicted"/>
<evidence type="ECO:0000313" key="1">
    <source>
        <dbReference type="EMBL" id="KNZ55040.1"/>
    </source>
</evidence>